<dbReference type="Proteomes" id="UP001290861">
    <property type="component" value="Unassembled WGS sequence"/>
</dbReference>
<accession>A0ABU5MTD0</accession>
<dbReference type="InterPro" id="IPR056003">
    <property type="entry name" value="CT398_CC_hairpin"/>
</dbReference>
<comment type="caution">
    <text evidence="4">The sequence shown here is derived from an EMBL/GenBank/DDBJ whole genome shotgun (WGS) entry which is preliminary data.</text>
</comment>
<feature type="coiled-coil region" evidence="1">
    <location>
        <begin position="46"/>
        <end position="163"/>
    </location>
</feature>
<feature type="domain" description="C4-type zinc ribbon" evidence="2">
    <location>
        <begin position="200"/>
        <end position="231"/>
    </location>
</feature>
<dbReference type="InterPro" id="IPR052376">
    <property type="entry name" value="Oxidative_Scav/Glycosyltrans"/>
</dbReference>
<feature type="domain" description="CT398-like coiled coil hairpin" evidence="3">
    <location>
        <begin position="11"/>
        <end position="186"/>
    </location>
</feature>
<dbReference type="InterPro" id="IPR003743">
    <property type="entry name" value="Zf-RING_7"/>
</dbReference>
<evidence type="ECO:0000259" key="3">
    <source>
        <dbReference type="Pfam" id="PF24481"/>
    </source>
</evidence>
<keyword evidence="1" id="KW-0175">Coiled coil</keyword>
<organism evidence="4 5">
    <name type="scientific">Pontiella agarivorans</name>
    <dbReference type="NCBI Taxonomy" id="3038953"/>
    <lineage>
        <taxon>Bacteria</taxon>
        <taxon>Pseudomonadati</taxon>
        <taxon>Kiritimatiellota</taxon>
        <taxon>Kiritimatiellia</taxon>
        <taxon>Kiritimatiellales</taxon>
        <taxon>Pontiellaceae</taxon>
        <taxon>Pontiella</taxon>
    </lineage>
</organism>
<dbReference type="PANTHER" id="PTHR39082:SF1">
    <property type="entry name" value="SCAVENGER RECEPTOR CLASS A MEMBER 3"/>
    <property type="match status" value="1"/>
</dbReference>
<evidence type="ECO:0000313" key="4">
    <source>
        <dbReference type="EMBL" id="MDZ8117423.1"/>
    </source>
</evidence>
<gene>
    <name evidence="4" type="ORF">P9H32_02195</name>
</gene>
<dbReference type="Pfam" id="PF24481">
    <property type="entry name" value="CT398_CC"/>
    <property type="match status" value="1"/>
</dbReference>
<dbReference type="EMBL" id="JARVCO010000002">
    <property type="protein sequence ID" value="MDZ8117423.1"/>
    <property type="molecule type" value="Genomic_DNA"/>
</dbReference>
<dbReference type="PANTHER" id="PTHR39082">
    <property type="entry name" value="PHOSPHOLIPASE C-BETA-2-RELATED"/>
    <property type="match status" value="1"/>
</dbReference>
<dbReference type="Pfam" id="PF02591">
    <property type="entry name" value="Zn_ribbon_9"/>
    <property type="match status" value="1"/>
</dbReference>
<dbReference type="Gene3D" id="1.10.287.1490">
    <property type="match status" value="1"/>
</dbReference>
<keyword evidence="5" id="KW-1185">Reference proteome</keyword>
<reference evidence="4 5" key="1">
    <citation type="journal article" date="2024" name="Appl. Environ. Microbiol.">
        <title>Pontiella agarivorans sp. nov., a novel marine anaerobic bacterium capable of degrading macroalgal polysaccharides and fixing nitrogen.</title>
        <authorList>
            <person name="Liu N."/>
            <person name="Kivenson V."/>
            <person name="Peng X."/>
            <person name="Cui Z."/>
            <person name="Lankiewicz T.S."/>
            <person name="Gosselin K.M."/>
            <person name="English C.J."/>
            <person name="Blair E.M."/>
            <person name="O'Malley M.A."/>
            <person name="Valentine D.L."/>
        </authorList>
    </citation>
    <scope>NUCLEOTIDE SEQUENCE [LARGE SCALE GENOMIC DNA]</scope>
    <source>
        <strain evidence="4 5">NLcol2</strain>
    </source>
</reference>
<evidence type="ECO:0000313" key="5">
    <source>
        <dbReference type="Proteomes" id="UP001290861"/>
    </source>
</evidence>
<protein>
    <submittedName>
        <fullName evidence="4">C4-type zinc ribbon domain-containing protein</fullName>
    </submittedName>
</protein>
<name>A0ABU5MTD0_9BACT</name>
<sequence>MSHPLEPIFALQKKDRKLIKLLREIRDIPKRKSDIELQLSGSKKKLEMALDSKKHTEATLKEQELEVEALKERVTKYKNQQMDAETNEQYRAFVKEIGAVEDEIKVLEEKEIKLMEDLEAGKAIVAECEEKLSHEREGISDELEELDERQAYLEEKVGKMKADRNRMAAECDKQLLAKYMRILQNKKDMAIVLVEEGGHCGGCHMKLPPQVVNDARNPTKIVGCNFCGRIVYNPPYGG</sequence>
<dbReference type="RefSeq" id="WP_322607224.1">
    <property type="nucleotide sequence ID" value="NZ_JARVCO010000002.1"/>
</dbReference>
<evidence type="ECO:0000256" key="1">
    <source>
        <dbReference type="SAM" id="Coils"/>
    </source>
</evidence>
<evidence type="ECO:0000259" key="2">
    <source>
        <dbReference type="Pfam" id="PF02591"/>
    </source>
</evidence>
<proteinExistence type="predicted"/>